<comment type="caution">
    <text evidence="2">The sequence shown here is derived from an EMBL/GenBank/DDBJ whole genome shotgun (WGS) entry which is preliminary data.</text>
</comment>
<accession>S3ZP59</accession>
<feature type="compositionally biased region" description="Basic and acidic residues" evidence="1">
    <location>
        <begin position="272"/>
        <end position="284"/>
    </location>
</feature>
<feature type="region of interest" description="Disordered" evidence="1">
    <location>
        <begin position="272"/>
        <end position="322"/>
    </location>
</feature>
<dbReference type="Gene3D" id="3.10.28.10">
    <property type="entry name" value="Homing endonucleases"/>
    <property type="match status" value="1"/>
</dbReference>
<dbReference type="Proteomes" id="UP000014629">
    <property type="component" value="Unassembled WGS sequence"/>
</dbReference>
<evidence type="ECO:0008006" key="4">
    <source>
        <dbReference type="Google" id="ProtNLM"/>
    </source>
</evidence>
<dbReference type="AlphaFoldDB" id="S3ZP59"/>
<feature type="compositionally biased region" description="Basic residues" evidence="1">
    <location>
        <begin position="291"/>
        <end position="303"/>
    </location>
</feature>
<proteinExistence type="predicted"/>
<reference evidence="2 3" key="1">
    <citation type="submission" date="2013-02" db="EMBL/GenBank/DDBJ databases">
        <title>Draft Genome Sequence of Streptomyces aurantiacus, Which Produces Setomimycin.</title>
        <authorList>
            <person name="Gruening B.A."/>
            <person name="Praeg A."/>
            <person name="Erxleben A."/>
            <person name="Guenther S."/>
            <person name="Mueller M."/>
        </authorList>
    </citation>
    <scope>NUCLEOTIDE SEQUENCE [LARGE SCALE GENOMIC DNA]</scope>
    <source>
        <strain evidence="2 3">JA 4570</strain>
    </source>
</reference>
<dbReference type="PATRIC" id="fig|1286094.4.peg.1620"/>
<gene>
    <name evidence="2" type="ORF">STRAU_1644</name>
</gene>
<sequence length="322" mass="36246">MYDMGTRKQALTLVGQGRSLNSVSKEIGVSRAAIRSWQTRIEPLGPTAPGCPRCGDVPGKPDDQVAYSYLLGLYLGDGCISYLHRGVHFLRITCADAWPGLIDSCAEVMQILRPDNKVFRIQRQGCQYVTCYSKHWPCLFPQHGPGRKHERTIALEPWQQEIVDAHPWEFIRGLIHSDGCRITNWTTRVVGGAPKRYEYPRYFFTNTSTDIIGLFTDTLDRLGVEWKTHRPQGISRPHGHPRRTQILTAIGPVTLLPRPRWDSPQIVGRALTGEKPRCDLRAHDSAQPSRLRGRSSRGRRGGRRPQPGGRFGGRGEAPARWG</sequence>
<name>S3ZP59_9ACTN</name>
<organism evidence="2 3">
    <name type="scientific">Streptomyces aurantiacus JA 4570</name>
    <dbReference type="NCBI Taxonomy" id="1286094"/>
    <lineage>
        <taxon>Bacteria</taxon>
        <taxon>Bacillati</taxon>
        <taxon>Actinomycetota</taxon>
        <taxon>Actinomycetes</taxon>
        <taxon>Kitasatosporales</taxon>
        <taxon>Streptomycetaceae</taxon>
        <taxon>Streptomyces</taxon>
        <taxon>Streptomyces aurantiacus group</taxon>
    </lineage>
</organism>
<evidence type="ECO:0000313" key="3">
    <source>
        <dbReference type="Proteomes" id="UP000014629"/>
    </source>
</evidence>
<dbReference type="InterPro" id="IPR027434">
    <property type="entry name" value="Homing_endonucl"/>
</dbReference>
<evidence type="ECO:0000313" key="2">
    <source>
        <dbReference type="EMBL" id="EPH45306.1"/>
    </source>
</evidence>
<dbReference type="EMBL" id="AOPZ01000064">
    <property type="protein sequence ID" value="EPH45306.1"/>
    <property type="molecule type" value="Genomic_DNA"/>
</dbReference>
<keyword evidence="3" id="KW-1185">Reference proteome</keyword>
<protein>
    <recommendedName>
        <fullName evidence="4">DOD-type homing endonuclease domain-containing protein</fullName>
    </recommendedName>
</protein>
<evidence type="ECO:0000256" key="1">
    <source>
        <dbReference type="SAM" id="MobiDB-lite"/>
    </source>
</evidence>